<dbReference type="Proteomes" id="UP001144205">
    <property type="component" value="Unassembled WGS sequence"/>
</dbReference>
<dbReference type="EMBL" id="BROH01000008">
    <property type="protein sequence ID" value="GKY88865.1"/>
    <property type="molecule type" value="Genomic_DNA"/>
</dbReference>
<accession>A0ABQ5LV51</accession>
<evidence type="ECO:0000256" key="1">
    <source>
        <dbReference type="SAM" id="MobiDB-lite"/>
    </source>
</evidence>
<feature type="region of interest" description="Disordered" evidence="1">
    <location>
        <begin position="1"/>
        <end position="33"/>
    </location>
</feature>
<comment type="caution">
    <text evidence="2">The sequence shown here is derived from an EMBL/GenBank/DDBJ whole genome shotgun (WGS) entry which is preliminary data.</text>
</comment>
<feature type="compositionally biased region" description="Basic and acidic residues" evidence="1">
    <location>
        <begin position="16"/>
        <end position="30"/>
    </location>
</feature>
<name>A0ABQ5LV51_9RHOB</name>
<reference evidence="2" key="1">
    <citation type="journal article" date="2023" name="Int. J. Syst. Evol. Microbiol.">
        <title>Sinisalibacter aestuarii sp. nov., isolated from estuarine sediment of the Arakawa River.</title>
        <authorList>
            <person name="Arafat S.T."/>
            <person name="Hirano S."/>
            <person name="Sato A."/>
            <person name="Takeuchi K."/>
            <person name="Yasuda T."/>
            <person name="Terahara T."/>
            <person name="Hamada M."/>
            <person name="Kobayashi T."/>
        </authorList>
    </citation>
    <scope>NUCLEOTIDE SEQUENCE</scope>
    <source>
        <strain evidence="2">B-399</strain>
    </source>
</reference>
<proteinExistence type="predicted"/>
<sequence length="80" mass="8685">MQPGFARAGHLGKQRGARDEGGGGKHEGHGNKGVRFIHLAGLRAKPGRGKGIDLAGQKPYQRAMTATHTYAETRRRRLRA</sequence>
<organism evidence="2 3">
    <name type="scientific">Sinisalibacter aestuarii</name>
    <dbReference type="NCBI Taxonomy" id="2949426"/>
    <lineage>
        <taxon>Bacteria</taxon>
        <taxon>Pseudomonadati</taxon>
        <taxon>Pseudomonadota</taxon>
        <taxon>Alphaproteobacteria</taxon>
        <taxon>Rhodobacterales</taxon>
        <taxon>Roseobacteraceae</taxon>
        <taxon>Sinisalibacter</taxon>
    </lineage>
</organism>
<evidence type="ECO:0000313" key="2">
    <source>
        <dbReference type="EMBL" id="GKY88865.1"/>
    </source>
</evidence>
<protein>
    <submittedName>
        <fullName evidence="2">Uncharacterized protein</fullName>
    </submittedName>
</protein>
<evidence type="ECO:0000313" key="3">
    <source>
        <dbReference type="Proteomes" id="UP001144205"/>
    </source>
</evidence>
<gene>
    <name evidence="2" type="ORF">STA1M1_27340</name>
</gene>
<keyword evidence="3" id="KW-1185">Reference proteome</keyword>